<sequence>VLATTLVLPVSPAGAANTGSASVSLIAQSPWIADDGDLALDLRITGAIDEARLVLQLHRAVDRRSLLALWDEMPDSPLGNPVEIPVAEVRNSAGVASLVLQVGTEGRLGSRPGGVYPLSVTLVDDQERLLDRLTTPLVHLPVVPEGQAAAHRPLLVGISLAIDGPPPLHPDGSLRPDEATVRRLDGVVQAALDHPGIPLDVRLPPATVLGLARSDDLNHARLLADLVRASTAGLRLQSAPFVTADPEAWRRAGRPDVHRDLMDHGDQVLADLLGVVPDRTIFVLPPTAVPDTLDLLSQLGAERFIVSADHLNPRPLAASAEATLPARLVTGHGAARTALVADPNLAHHLVDSQGAVSAAQYLVADLALLAWSDPTVTRTAVLTAPDGQPVDPLTLGLVLGVLDEAPFLQVRPLPDLFDAARASDAAAAINYGLWPDAVTPMSRRATDRSLAERAVAAYTAILGGPHPDAAALNDLLEVTAAAELDTDHMTAYLNSVYASVSEVLRAFTTPSDQSVRLTSRRAEIPFTIHNDLPTDAQVVLVVQSDGRLEFPEGDVLPAVLSPGTNRITIPVRARTSGDARLQITVRSPDDAQLLQLESAHLMVRTTSLPGAGVLLFVGAIAVLAIWWIRAVRVRSGRPEEAP</sequence>
<evidence type="ECO:0000256" key="1">
    <source>
        <dbReference type="SAM" id="Phobius"/>
    </source>
</evidence>
<protein>
    <submittedName>
        <fullName evidence="2">Uncharacterized protein</fullName>
    </submittedName>
</protein>
<reference evidence="2" key="1">
    <citation type="submission" date="2018-05" db="EMBL/GenBank/DDBJ databases">
        <authorList>
            <person name="Lanie J.A."/>
            <person name="Ng W.-L."/>
            <person name="Kazmierczak K.M."/>
            <person name="Andrzejewski T.M."/>
            <person name="Davidsen T.M."/>
            <person name="Wayne K.J."/>
            <person name="Tettelin H."/>
            <person name="Glass J.I."/>
            <person name="Rusch D."/>
            <person name="Podicherti R."/>
            <person name="Tsui H.-C.T."/>
            <person name="Winkler M.E."/>
        </authorList>
    </citation>
    <scope>NUCLEOTIDE SEQUENCE</scope>
</reference>
<dbReference type="EMBL" id="UINC01001977">
    <property type="protein sequence ID" value="SUZ91470.1"/>
    <property type="molecule type" value="Genomic_DNA"/>
</dbReference>
<dbReference type="AlphaFoldDB" id="A0A381RI61"/>
<feature type="non-terminal residue" evidence="2">
    <location>
        <position position="1"/>
    </location>
</feature>
<organism evidence="2">
    <name type="scientific">marine metagenome</name>
    <dbReference type="NCBI Taxonomy" id="408172"/>
    <lineage>
        <taxon>unclassified sequences</taxon>
        <taxon>metagenomes</taxon>
        <taxon>ecological metagenomes</taxon>
    </lineage>
</organism>
<gene>
    <name evidence="2" type="ORF">METZ01_LOCUS44324</name>
</gene>
<feature type="transmembrane region" description="Helical" evidence="1">
    <location>
        <begin position="608"/>
        <end position="628"/>
    </location>
</feature>
<keyword evidence="1" id="KW-0472">Membrane</keyword>
<dbReference type="Pfam" id="PF19516">
    <property type="entry name" value="DUF6049"/>
    <property type="match status" value="1"/>
</dbReference>
<keyword evidence="1" id="KW-0812">Transmembrane</keyword>
<evidence type="ECO:0000313" key="2">
    <source>
        <dbReference type="EMBL" id="SUZ91470.1"/>
    </source>
</evidence>
<dbReference type="InterPro" id="IPR046112">
    <property type="entry name" value="DUF6049"/>
</dbReference>
<accession>A0A381RI61</accession>
<name>A0A381RI61_9ZZZZ</name>
<proteinExistence type="predicted"/>
<keyword evidence="1" id="KW-1133">Transmembrane helix</keyword>